<protein>
    <submittedName>
        <fullName evidence="2">Phosphoribosyltransferase</fullName>
    </submittedName>
</protein>
<keyword evidence="2" id="KW-0808">Transferase</keyword>
<proteinExistence type="predicted"/>
<dbReference type="Proteomes" id="UP000316609">
    <property type="component" value="Unassembled WGS sequence"/>
</dbReference>
<organism evidence="2 3">
    <name type="scientific">Eiseniibacteriota bacterium</name>
    <dbReference type="NCBI Taxonomy" id="2212470"/>
    <lineage>
        <taxon>Bacteria</taxon>
        <taxon>Candidatus Eiseniibacteriota</taxon>
    </lineage>
</organism>
<dbReference type="Gene3D" id="3.30.1310.20">
    <property type="entry name" value="PRTase-like"/>
    <property type="match status" value="1"/>
</dbReference>
<comment type="caution">
    <text evidence="2">The sequence shown here is derived from an EMBL/GenBank/DDBJ whole genome shotgun (WGS) entry which is preliminary data.</text>
</comment>
<sequence>MFRDRASAGACLADAVASRLAGEACRVYGLARGGVLVARPIAERLSEPLEVLVACKVGAPGQPELAVGAVSESGGEYWDEWAIRTLGLGRDWRAGAAAAAADEATRRVARYRGHPLAVEPGDVAVLVDDGIATGSTVLAALRGLARLGARRCAVAAPVASRESLALLAREAEWALALEVPVPLGAVGAHYSEFEPVADEQLLRVLGTAG</sequence>
<dbReference type="Pfam" id="PF00156">
    <property type="entry name" value="Pribosyltran"/>
    <property type="match status" value="1"/>
</dbReference>
<dbReference type="GO" id="GO:0016757">
    <property type="term" value="F:glycosyltransferase activity"/>
    <property type="evidence" value="ECO:0007669"/>
    <property type="project" value="UniProtKB-KW"/>
</dbReference>
<dbReference type="SUPFAM" id="SSF53271">
    <property type="entry name" value="PRTase-like"/>
    <property type="match status" value="1"/>
</dbReference>
<dbReference type="InterPro" id="IPR000836">
    <property type="entry name" value="PRTase_dom"/>
</dbReference>
<evidence type="ECO:0000313" key="2">
    <source>
        <dbReference type="EMBL" id="TMQ65334.1"/>
    </source>
</evidence>
<reference evidence="2 3" key="1">
    <citation type="journal article" date="2019" name="Nat. Microbiol.">
        <title>Mediterranean grassland soil C-N compound turnover is dependent on rainfall and depth, and is mediated by genomically divergent microorganisms.</title>
        <authorList>
            <person name="Diamond S."/>
            <person name="Andeer P.F."/>
            <person name="Li Z."/>
            <person name="Crits-Christoph A."/>
            <person name="Burstein D."/>
            <person name="Anantharaman K."/>
            <person name="Lane K.R."/>
            <person name="Thomas B.C."/>
            <person name="Pan C."/>
            <person name="Northen T.R."/>
            <person name="Banfield J.F."/>
        </authorList>
    </citation>
    <scope>NUCLEOTIDE SEQUENCE [LARGE SCALE GENOMIC DNA]</scope>
    <source>
        <strain evidence="2">WS_8</strain>
    </source>
</reference>
<evidence type="ECO:0000313" key="3">
    <source>
        <dbReference type="Proteomes" id="UP000316609"/>
    </source>
</evidence>
<dbReference type="EMBL" id="VBOY01000072">
    <property type="protein sequence ID" value="TMQ65334.1"/>
    <property type="molecule type" value="Genomic_DNA"/>
</dbReference>
<dbReference type="AlphaFoldDB" id="A0A538TNZ4"/>
<evidence type="ECO:0000259" key="1">
    <source>
        <dbReference type="Pfam" id="PF00156"/>
    </source>
</evidence>
<keyword evidence="2" id="KW-0328">Glycosyltransferase</keyword>
<dbReference type="CDD" id="cd06223">
    <property type="entry name" value="PRTases_typeI"/>
    <property type="match status" value="1"/>
</dbReference>
<dbReference type="Gene3D" id="3.40.50.2020">
    <property type="match status" value="1"/>
</dbReference>
<feature type="domain" description="Phosphoribosyltransferase" evidence="1">
    <location>
        <begin position="27"/>
        <end position="162"/>
    </location>
</feature>
<dbReference type="InterPro" id="IPR029057">
    <property type="entry name" value="PRTase-like"/>
</dbReference>
<gene>
    <name evidence="2" type="ORF">E6K78_07940</name>
</gene>
<accession>A0A538TNZ4</accession>
<name>A0A538TNZ4_UNCEI</name>